<keyword evidence="3" id="KW-0378">Hydrolase</keyword>
<dbReference type="RefSeq" id="WP_246158005.1">
    <property type="nucleotide sequence ID" value="NZ_BKAJ01000011.1"/>
</dbReference>
<keyword evidence="4" id="KW-1185">Reference proteome</keyword>
<gene>
    <name evidence="3" type="ORF">RSO01_06470</name>
</gene>
<feature type="chain" id="PRO_5022219029" evidence="1">
    <location>
        <begin position="24"/>
        <end position="354"/>
    </location>
</feature>
<dbReference type="GO" id="GO:0016787">
    <property type="term" value="F:hydrolase activity"/>
    <property type="evidence" value="ECO:0007669"/>
    <property type="project" value="UniProtKB-KW"/>
</dbReference>
<evidence type="ECO:0000256" key="1">
    <source>
        <dbReference type="SAM" id="SignalP"/>
    </source>
</evidence>
<reference evidence="3 4" key="1">
    <citation type="submission" date="2019-07" db="EMBL/GenBank/DDBJ databases">
        <title>Whole genome shotgun sequence of Reyranella soli NBRC 108950.</title>
        <authorList>
            <person name="Hosoyama A."/>
            <person name="Uohara A."/>
            <person name="Ohji S."/>
            <person name="Ichikawa N."/>
        </authorList>
    </citation>
    <scope>NUCLEOTIDE SEQUENCE [LARGE SCALE GENOMIC DNA]</scope>
    <source>
        <strain evidence="3 4">NBRC 108950</strain>
    </source>
</reference>
<dbReference type="InterPro" id="IPR022742">
    <property type="entry name" value="Hydrolase_4"/>
</dbReference>
<feature type="signal peptide" evidence="1">
    <location>
        <begin position="1"/>
        <end position="23"/>
    </location>
</feature>
<dbReference type="Proteomes" id="UP000321058">
    <property type="component" value="Unassembled WGS sequence"/>
</dbReference>
<evidence type="ECO:0000313" key="4">
    <source>
        <dbReference type="Proteomes" id="UP000321058"/>
    </source>
</evidence>
<keyword evidence="1" id="KW-0732">Signal</keyword>
<evidence type="ECO:0000259" key="2">
    <source>
        <dbReference type="Pfam" id="PF12146"/>
    </source>
</evidence>
<organism evidence="3 4">
    <name type="scientific">Reyranella soli</name>
    <dbReference type="NCBI Taxonomy" id="1230389"/>
    <lineage>
        <taxon>Bacteria</taxon>
        <taxon>Pseudomonadati</taxon>
        <taxon>Pseudomonadota</taxon>
        <taxon>Alphaproteobacteria</taxon>
        <taxon>Hyphomicrobiales</taxon>
        <taxon>Reyranellaceae</taxon>
        <taxon>Reyranella</taxon>
    </lineage>
</organism>
<dbReference type="Pfam" id="PF12146">
    <property type="entry name" value="Hydrolase_4"/>
    <property type="match status" value="1"/>
</dbReference>
<dbReference type="Gene3D" id="3.40.50.1820">
    <property type="entry name" value="alpha/beta hydrolase"/>
    <property type="match status" value="1"/>
</dbReference>
<comment type="caution">
    <text evidence="3">The sequence shown here is derived from an EMBL/GenBank/DDBJ whole genome shotgun (WGS) entry which is preliminary data.</text>
</comment>
<dbReference type="PANTHER" id="PTHR43194:SF2">
    <property type="entry name" value="PEROXISOMAL MEMBRANE PROTEIN LPX1"/>
    <property type="match status" value="1"/>
</dbReference>
<protein>
    <submittedName>
        <fullName evidence="3">Alpha/beta hydrolase</fullName>
    </submittedName>
</protein>
<dbReference type="InterPro" id="IPR029058">
    <property type="entry name" value="AB_hydrolase_fold"/>
</dbReference>
<accession>A0A512N4D0</accession>
<dbReference type="AlphaFoldDB" id="A0A512N4D0"/>
<dbReference type="EMBL" id="BKAJ01000011">
    <property type="protein sequence ID" value="GEP53481.1"/>
    <property type="molecule type" value="Genomic_DNA"/>
</dbReference>
<dbReference type="PANTHER" id="PTHR43194">
    <property type="entry name" value="HYDROLASE ALPHA/BETA FOLD FAMILY"/>
    <property type="match status" value="1"/>
</dbReference>
<name>A0A512N4D0_9HYPH</name>
<evidence type="ECO:0000313" key="3">
    <source>
        <dbReference type="EMBL" id="GEP53481.1"/>
    </source>
</evidence>
<dbReference type="SUPFAM" id="SSF53474">
    <property type="entry name" value="alpha/beta-Hydrolases"/>
    <property type="match status" value="1"/>
</dbReference>
<feature type="domain" description="Serine aminopeptidase S33" evidence="2">
    <location>
        <begin position="91"/>
        <end position="335"/>
    </location>
</feature>
<sequence length="354" mass="37667">MSTVLLMLGVGVMLASAAAPALAADIRRSDFRVTTADGVGIQLRELRPANAGDGAPLILVHGARVPGLASFDLEVPGGSFGADLAERLRRVVYIMDARGYGGSDRPDALSRPAKESKPLSRAHEVVRDIHAAVQAVQQRSGANRVALLGWATGGMWCAYYASLWPDNVSHLVTLNALYGGNTQHSALGPDSANADPNQRHRFNPATGGYAIYDAASLFPGWDRSIPVPDKASWRDPAVADAYGRAALASDPTSPSRTPAAFRAPLGAIEDSFYQASGRRLFDAGAITAATLVVRSELDFWSRPEDADAFVRDAGRARSVTLLTLPGATHFVHLERPDKGRARLLDEIAQLLDAP</sequence>
<proteinExistence type="predicted"/>
<dbReference type="InterPro" id="IPR050228">
    <property type="entry name" value="Carboxylesterase_BioH"/>
</dbReference>